<accession>A0A3E0D6H2</accession>
<gene>
    <name evidence="1" type="ORF">C8N25_1423</name>
</gene>
<evidence type="ECO:0000313" key="2">
    <source>
        <dbReference type="Proteomes" id="UP000256405"/>
    </source>
</evidence>
<keyword evidence="2" id="KW-1185">Reference proteome</keyword>
<dbReference type="OrthoDB" id="1341754at2"/>
<protein>
    <submittedName>
        <fullName evidence="1">Uncharacterized protein</fullName>
    </submittedName>
</protein>
<dbReference type="Proteomes" id="UP000256405">
    <property type="component" value="Unassembled WGS sequence"/>
</dbReference>
<evidence type="ECO:0000313" key="1">
    <source>
        <dbReference type="EMBL" id="REG77531.1"/>
    </source>
</evidence>
<sequence length="194" mass="22293">MIIFELNTKETQKIFKEIKKFFTAAKSWKINTTVELTVIDGLVQVVGSGFVREIKALTTGSCKLVVPVIHWFELFQSTTTPMIKIVVTDGEAMVGRVTVRVRTTFFEADQILRSIQLPANPKAIDYLKLEYQGYSKDELQFNLVAGKVEWAKKELDECIRLAAINLNPFRFSKAEVKTMVLNRLREREKIDFKL</sequence>
<dbReference type="AlphaFoldDB" id="A0A3E0D6H2"/>
<proteinExistence type="predicted"/>
<name>A0A3E0D6H2_9BACT</name>
<dbReference type="RefSeq" id="WP_086543924.1">
    <property type="nucleotide sequence ID" value="NZ_MSSW01000099.1"/>
</dbReference>
<reference evidence="1 2" key="1">
    <citation type="submission" date="2018-08" db="EMBL/GenBank/DDBJ databases">
        <title>Genomic Encyclopedia of Archaeal and Bacterial Type Strains, Phase II (KMG-II): from individual species to whole genera.</title>
        <authorList>
            <person name="Goeker M."/>
        </authorList>
    </citation>
    <scope>NUCLEOTIDE SEQUENCE [LARGE SCALE GENOMIC DNA]</scope>
    <source>
        <strain evidence="1 2">DSM 15986</strain>
    </source>
</reference>
<comment type="caution">
    <text evidence="1">The sequence shown here is derived from an EMBL/GenBank/DDBJ whole genome shotgun (WGS) entry which is preliminary data.</text>
</comment>
<dbReference type="EMBL" id="QUNF01000042">
    <property type="protein sequence ID" value="REG77531.1"/>
    <property type="molecule type" value="Genomic_DNA"/>
</dbReference>
<organism evidence="1 2">
    <name type="scientific">Algoriphagus antarcticus</name>
    <dbReference type="NCBI Taxonomy" id="238540"/>
    <lineage>
        <taxon>Bacteria</taxon>
        <taxon>Pseudomonadati</taxon>
        <taxon>Bacteroidota</taxon>
        <taxon>Cytophagia</taxon>
        <taxon>Cytophagales</taxon>
        <taxon>Cyclobacteriaceae</taxon>
        <taxon>Algoriphagus</taxon>
    </lineage>
</organism>